<organism evidence="2 3">
    <name type="scientific">Thermacetogenium phaeum (strain ATCC BAA-254 / DSM 26808 / PB)</name>
    <dbReference type="NCBI Taxonomy" id="1089553"/>
    <lineage>
        <taxon>Bacteria</taxon>
        <taxon>Bacillati</taxon>
        <taxon>Bacillota</taxon>
        <taxon>Clostridia</taxon>
        <taxon>Thermoanaerobacterales</taxon>
        <taxon>Thermoanaerobacteraceae</taxon>
        <taxon>Thermacetogenium</taxon>
    </lineage>
</organism>
<sequence>MTDAASIAWRRGDLLIWSAGWGIIHLRLLDLVQGFVYTQRKIRRAILLALGTAFRKWNFF</sequence>
<keyword evidence="3" id="KW-1185">Reference proteome</keyword>
<keyword evidence="1" id="KW-0812">Transmembrane</keyword>
<evidence type="ECO:0000313" key="3">
    <source>
        <dbReference type="Proteomes" id="UP000000467"/>
    </source>
</evidence>
<proteinExistence type="predicted"/>
<feature type="transmembrane region" description="Helical" evidence="1">
    <location>
        <begin position="15"/>
        <end position="37"/>
    </location>
</feature>
<dbReference type="KEGG" id="tpz:Tph_c28920"/>
<dbReference type="HOGENOM" id="CLU_2940341_0_0_9"/>
<protein>
    <submittedName>
        <fullName evidence="2">Uncharacterized protein</fullName>
    </submittedName>
</protein>
<evidence type="ECO:0000313" key="2">
    <source>
        <dbReference type="EMBL" id="AFV13057.1"/>
    </source>
</evidence>
<keyword evidence="1" id="KW-1133">Transmembrane helix</keyword>
<dbReference type="AlphaFoldDB" id="K4LLS5"/>
<reference evidence="2 3" key="1">
    <citation type="journal article" date="2012" name="BMC Genomics">
        <title>Genome-guided analysis of physiological and morphological traits of the fermentative acetate oxidizer Thermacetogenium phaeum.</title>
        <authorList>
            <person name="Oehler D."/>
            <person name="Poehlein A."/>
            <person name="Leimbach A."/>
            <person name="Muller N."/>
            <person name="Daniel R."/>
            <person name="Gottschalk G."/>
            <person name="Schink B."/>
        </authorList>
    </citation>
    <scope>NUCLEOTIDE SEQUENCE [LARGE SCALE GENOMIC DNA]</scope>
    <source>
        <strain evidence="3">ATCC BAA-254 / DSM 26808 / PB</strain>
    </source>
</reference>
<evidence type="ECO:0000256" key="1">
    <source>
        <dbReference type="SAM" id="Phobius"/>
    </source>
</evidence>
<dbReference type="EMBL" id="CP003732">
    <property type="protein sequence ID" value="AFV13057.1"/>
    <property type="molecule type" value="Genomic_DNA"/>
</dbReference>
<accession>K4LLS5</accession>
<dbReference type="STRING" id="1089553.Tph_c28920"/>
<name>K4LLS5_THEPS</name>
<keyword evidence="1" id="KW-0472">Membrane</keyword>
<dbReference type="Proteomes" id="UP000000467">
    <property type="component" value="Chromosome"/>
</dbReference>
<gene>
    <name evidence="2" type="ordered locus">Tph_c28920</name>
</gene>